<dbReference type="Proteomes" id="UP001246244">
    <property type="component" value="Unassembled WGS sequence"/>
</dbReference>
<dbReference type="RefSeq" id="WP_310576411.1">
    <property type="nucleotide sequence ID" value="NZ_JAVKPK010000047.1"/>
</dbReference>
<dbReference type="CDD" id="cd03801">
    <property type="entry name" value="GT4_PimA-like"/>
    <property type="match status" value="1"/>
</dbReference>
<proteinExistence type="predicted"/>
<dbReference type="InterPro" id="IPR001296">
    <property type="entry name" value="Glyco_trans_1"/>
</dbReference>
<keyword evidence="3" id="KW-0328">Glycosyltransferase</keyword>
<dbReference type="EMBL" id="JAVKPK010000047">
    <property type="protein sequence ID" value="MDR7666383.1"/>
    <property type="molecule type" value="Genomic_DNA"/>
</dbReference>
<dbReference type="PANTHER" id="PTHR12526:SF630">
    <property type="entry name" value="GLYCOSYLTRANSFERASE"/>
    <property type="match status" value="1"/>
</dbReference>
<sequence>MGNNILYTFIRHSVKKLFLYTETAFILTGRLVGLLFIPFFKSQFFFLFPFYHIGGAEKVHIKIVRCLKEYKPVVFITNKSKNSALKKQFTQSAKTFNFGYFNYFDNPIFINFWVGVLCTIINNNKNGVVFGCNSILFYKLTPHLKPQIFCIDLIHAFGGGIEDFSLPYVERLDKRVVINKRTLKDLKDQYRLNNINEKMNERIILIENCVRIPESIKRKNNKSTLKILYVGRGSEEKRVNLIGKISHLCHQNNIPVEFTLVGDVRNSIEKQYSMYCNFLGEVTDEKLISEIYDNSDVLLLVSSREGFPLAIMEAMAHGIVTISTDVGGISEHICNGRNGFLIKNESEDLVIKNVCKVINELASNKFLMNKISLEAYEYAKTNFNCKNFCSQYEKVFWSK</sequence>
<accession>A0ABU2D338</accession>
<evidence type="ECO:0000259" key="2">
    <source>
        <dbReference type="Pfam" id="PF00534"/>
    </source>
</evidence>
<protein>
    <submittedName>
        <fullName evidence="3">Glycosyltransferase family 4 protein</fullName>
        <ecNumber evidence="3">2.4.-.-</ecNumber>
    </submittedName>
</protein>
<keyword evidence="3" id="KW-0808">Transferase</keyword>
<evidence type="ECO:0000313" key="4">
    <source>
        <dbReference type="Proteomes" id="UP001246244"/>
    </source>
</evidence>
<dbReference type="SUPFAM" id="SSF53756">
    <property type="entry name" value="UDP-Glycosyltransferase/glycogen phosphorylase"/>
    <property type="match status" value="1"/>
</dbReference>
<feature type="transmembrane region" description="Helical" evidence="1">
    <location>
        <begin position="17"/>
        <end position="40"/>
    </location>
</feature>
<keyword evidence="1" id="KW-0472">Membrane</keyword>
<organism evidence="3 4">
    <name type="scientific">Methanosarcina baikalica</name>
    <dbReference type="NCBI Taxonomy" id="3073890"/>
    <lineage>
        <taxon>Archaea</taxon>
        <taxon>Methanobacteriati</taxon>
        <taxon>Methanobacteriota</taxon>
        <taxon>Stenosarchaea group</taxon>
        <taxon>Methanomicrobia</taxon>
        <taxon>Methanosarcinales</taxon>
        <taxon>Methanosarcinaceae</taxon>
        <taxon>Methanosarcina</taxon>
    </lineage>
</organism>
<dbReference type="PANTHER" id="PTHR12526">
    <property type="entry name" value="GLYCOSYLTRANSFERASE"/>
    <property type="match status" value="1"/>
</dbReference>
<dbReference type="GO" id="GO:0016757">
    <property type="term" value="F:glycosyltransferase activity"/>
    <property type="evidence" value="ECO:0007669"/>
    <property type="project" value="UniProtKB-KW"/>
</dbReference>
<reference evidence="4" key="1">
    <citation type="submission" date="2023-07" db="EMBL/GenBank/DDBJ databases">
        <title>Whole-genome sequencing of a new Methanosarcina sp. Z-7115.</title>
        <authorList>
            <person name="Zhilina T.N."/>
            <person name="Merkel A.Y."/>
        </authorList>
    </citation>
    <scope>NUCLEOTIDE SEQUENCE [LARGE SCALE GENOMIC DNA]</scope>
    <source>
        <strain evidence="4">Z-7115</strain>
    </source>
</reference>
<keyword evidence="1" id="KW-1133">Transmembrane helix</keyword>
<evidence type="ECO:0000256" key="1">
    <source>
        <dbReference type="SAM" id="Phobius"/>
    </source>
</evidence>
<dbReference type="EC" id="2.4.-.-" evidence="3"/>
<feature type="domain" description="Glycosyl transferase family 1" evidence="2">
    <location>
        <begin position="218"/>
        <end position="359"/>
    </location>
</feature>
<keyword evidence="1" id="KW-0812">Transmembrane</keyword>
<dbReference type="Gene3D" id="3.40.50.2000">
    <property type="entry name" value="Glycogen Phosphorylase B"/>
    <property type="match status" value="2"/>
</dbReference>
<keyword evidence="4" id="KW-1185">Reference proteome</keyword>
<name>A0ABU2D338_9EURY</name>
<comment type="caution">
    <text evidence="3">The sequence shown here is derived from an EMBL/GenBank/DDBJ whole genome shotgun (WGS) entry which is preliminary data.</text>
</comment>
<gene>
    <name evidence="3" type="ORF">RG963_11450</name>
</gene>
<dbReference type="Pfam" id="PF00534">
    <property type="entry name" value="Glycos_transf_1"/>
    <property type="match status" value="1"/>
</dbReference>
<evidence type="ECO:0000313" key="3">
    <source>
        <dbReference type="EMBL" id="MDR7666383.1"/>
    </source>
</evidence>